<dbReference type="Proteomes" id="UP001153069">
    <property type="component" value="Unassembled WGS sequence"/>
</dbReference>
<name>A0A9N8ECI1_9STRA</name>
<comment type="caution">
    <text evidence="2">The sequence shown here is derived from an EMBL/GenBank/DDBJ whole genome shotgun (WGS) entry which is preliminary data.</text>
</comment>
<proteinExistence type="predicted"/>
<feature type="compositionally biased region" description="Low complexity" evidence="1">
    <location>
        <begin position="472"/>
        <end position="489"/>
    </location>
</feature>
<protein>
    <submittedName>
        <fullName evidence="2">Uncharacterized protein</fullName>
    </submittedName>
</protein>
<organism evidence="2 3">
    <name type="scientific">Seminavis robusta</name>
    <dbReference type="NCBI Taxonomy" id="568900"/>
    <lineage>
        <taxon>Eukaryota</taxon>
        <taxon>Sar</taxon>
        <taxon>Stramenopiles</taxon>
        <taxon>Ochrophyta</taxon>
        <taxon>Bacillariophyta</taxon>
        <taxon>Bacillariophyceae</taxon>
        <taxon>Bacillariophycidae</taxon>
        <taxon>Naviculales</taxon>
        <taxon>Naviculaceae</taxon>
        <taxon>Seminavis</taxon>
    </lineage>
</organism>
<keyword evidence="3" id="KW-1185">Reference proteome</keyword>
<gene>
    <name evidence="2" type="ORF">SEMRO_946_G223300.1</name>
</gene>
<sequence>MIRARQWVATATSGDMDSAAAVCSPTACPSNSVTNRLSAAASSSPAKLLRMFMVAFAIGMTLGSYSHLDLSRYLYGTNDSATNNSTATAALEMSVEPPVIEETTTLPDGVGMGACLLIKDDNHWVIEWLAYHWYVAPLRHLIVVIDPSSQTSPLEILDRWKDLMEIIIWEDKNFIKPIPKKTRDIYQNNTQLMMHRHRQASFINTCMRHFKRTKRIPWVFLTDTDEFLSLNYQHLLTNAASPRHRRMARFFTMDQPGSVLRFLTHDQKVSKRPKKCLYVKRYMVGSWESSHELVERYLPHGNSSNNFTLSKSDLNPYKFLTQRFLLQDTEKMTLGKNVVHLTAIRKQFVNELSDVHRVSREHCPLLSKGHATPESQFLKINHYLGTQEQWLFRQDPRASVNLHTGQVHNPGASKVLAANDLKRNLDMYQNLNKAATQFVYQADTQPWIAGFIERVGLEKAKELLAGVGELKSSTGTTTNSSTGTNSSSE</sequence>
<accession>A0A9N8ECI1</accession>
<reference evidence="2" key="1">
    <citation type="submission" date="2020-06" db="EMBL/GenBank/DDBJ databases">
        <authorList>
            <consortium name="Plant Systems Biology data submission"/>
        </authorList>
    </citation>
    <scope>NUCLEOTIDE SEQUENCE</scope>
    <source>
        <strain evidence="2">D6</strain>
    </source>
</reference>
<evidence type="ECO:0000313" key="3">
    <source>
        <dbReference type="Proteomes" id="UP001153069"/>
    </source>
</evidence>
<evidence type="ECO:0000256" key="1">
    <source>
        <dbReference type="SAM" id="MobiDB-lite"/>
    </source>
</evidence>
<dbReference type="OrthoDB" id="43958at2759"/>
<feature type="region of interest" description="Disordered" evidence="1">
    <location>
        <begin position="470"/>
        <end position="489"/>
    </location>
</feature>
<dbReference type="EMBL" id="CAICTM010000944">
    <property type="protein sequence ID" value="CAB9518582.1"/>
    <property type="molecule type" value="Genomic_DNA"/>
</dbReference>
<evidence type="ECO:0000313" key="2">
    <source>
        <dbReference type="EMBL" id="CAB9518582.1"/>
    </source>
</evidence>
<dbReference type="AlphaFoldDB" id="A0A9N8ECI1"/>